<dbReference type="RefSeq" id="WP_219550076.1">
    <property type="nucleotide sequence ID" value="NZ_JAHKRN010000054.1"/>
</dbReference>
<dbReference type="EMBL" id="JBHSNW010000025">
    <property type="protein sequence ID" value="MFC5820438.1"/>
    <property type="molecule type" value="Genomic_DNA"/>
</dbReference>
<feature type="compositionally biased region" description="Basic and acidic residues" evidence="1">
    <location>
        <begin position="153"/>
        <end position="176"/>
    </location>
</feature>
<protein>
    <submittedName>
        <fullName evidence="3">Uncharacterized protein</fullName>
    </submittedName>
</protein>
<organism evidence="3 4">
    <name type="scientific">Nonomuraea harbinensis</name>
    <dbReference type="NCBI Taxonomy" id="1286938"/>
    <lineage>
        <taxon>Bacteria</taxon>
        <taxon>Bacillati</taxon>
        <taxon>Actinomycetota</taxon>
        <taxon>Actinomycetes</taxon>
        <taxon>Streptosporangiales</taxon>
        <taxon>Streptosporangiaceae</taxon>
        <taxon>Nonomuraea</taxon>
    </lineage>
</organism>
<feature type="transmembrane region" description="Helical" evidence="2">
    <location>
        <begin position="122"/>
        <end position="141"/>
    </location>
</feature>
<gene>
    <name evidence="3" type="ORF">ACFPUY_35510</name>
</gene>
<feature type="transmembrane region" description="Helical" evidence="2">
    <location>
        <begin position="28"/>
        <end position="47"/>
    </location>
</feature>
<reference evidence="4" key="1">
    <citation type="journal article" date="2019" name="Int. J. Syst. Evol. Microbiol.">
        <title>The Global Catalogue of Microorganisms (GCM) 10K type strain sequencing project: providing services to taxonomists for standard genome sequencing and annotation.</title>
        <authorList>
            <consortium name="The Broad Institute Genomics Platform"/>
            <consortium name="The Broad Institute Genome Sequencing Center for Infectious Disease"/>
            <person name="Wu L."/>
            <person name="Ma J."/>
        </authorList>
    </citation>
    <scope>NUCLEOTIDE SEQUENCE [LARGE SCALE GENOMIC DNA]</scope>
    <source>
        <strain evidence="4">CGMCC 4.7106</strain>
    </source>
</reference>
<keyword evidence="2" id="KW-0472">Membrane</keyword>
<dbReference type="Proteomes" id="UP001596096">
    <property type="component" value="Unassembled WGS sequence"/>
</dbReference>
<evidence type="ECO:0000256" key="1">
    <source>
        <dbReference type="SAM" id="MobiDB-lite"/>
    </source>
</evidence>
<evidence type="ECO:0000313" key="3">
    <source>
        <dbReference type="EMBL" id="MFC5820438.1"/>
    </source>
</evidence>
<evidence type="ECO:0000313" key="4">
    <source>
        <dbReference type="Proteomes" id="UP001596096"/>
    </source>
</evidence>
<name>A0ABW1C4A0_9ACTN</name>
<feature type="region of interest" description="Disordered" evidence="1">
    <location>
        <begin position="150"/>
        <end position="203"/>
    </location>
</feature>
<comment type="caution">
    <text evidence="3">The sequence shown here is derived from an EMBL/GenBank/DDBJ whole genome shotgun (WGS) entry which is preliminary data.</text>
</comment>
<evidence type="ECO:0000256" key="2">
    <source>
        <dbReference type="SAM" id="Phobius"/>
    </source>
</evidence>
<keyword evidence="2" id="KW-0812">Transmembrane</keyword>
<feature type="transmembrane region" description="Helical" evidence="2">
    <location>
        <begin position="59"/>
        <end position="81"/>
    </location>
</feature>
<keyword evidence="4" id="KW-1185">Reference proteome</keyword>
<proteinExistence type="predicted"/>
<accession>A0ABW1C4A0</accession>
<sequence length="203" mass="21518">MLICTAGFGTAVIFMDRLPSSLRAFGDGIPVLAAFAFVVGVLVGWAIRLVRPRSVLLSFFAALFAAAAVPGGLIVMGAYVFSTVGAQRFGADTAAAPLTLQGFLDALPGAARQFWNSLDPSWPLPAVMAAAALPAFVLVLSRALRLRRTGRHAAAEKPQRDPEETAEKEPEPEYRAPFEPLQPPKADPTATGSFFLPPDRGQA</sequence>
<keyword evidence="2" id="KW-1133">Transmembrane helix</keyword>